<dbReference type="Proteomes" id="UP000051063">
    <property type="component" value="Unassembled WGS sequence"/>
</dbReference>
<keyword evidence="2" id="KW-1185">Reference proteome</keyword>
<proteinExistence type="predicted"/>
<name>A0ABR5NES2_BRECH</name>
<evidence type="ECO:0000313" key="2">
    <source>
        <dbReference type="Proteomes" id="UP000051063"/>
    </source>
</evidence>
<gene>
    <name evidence="1" type="ORF">AN963_10305</name>
</gene>
<comment type="caution">
    <text evidence="1">The sequence shown here is derived from an EMBL/GenBank/DDBJ whole genome shotgun (WGS) entry which is preliminary data.</text>
</comment>
<organism evidence="1 2">
    <name type="scientific">Brevibacillus choshinensis</name>
    <dbReference type="NCBI Taxonomy" id="54911"/>
    <lineage>
        <taxon>Bacteria</taxon>
        <taxon>Bacillati</taxon>
        <taxon>Bacillota</taxon>
        <taxon>Bacilli</taxon>
        <taxon>Bacillales</taxon>
        <taxon>Paenibacillaceae</taxon>
        <taxon>Brevibacillus</taxon>
    </lineage>
</organism>
<reference evidence="1 2" key="1">
    <citation type="submission" date="2015-09" db="EMBL/GenBank/DDBJ databases">
        <title>Genome sequencing project for genomic taxonomy and phylogenomics of Bacillus-like bacteria.</title>
        <authorList>
            <person name="Liu B."/>
            <person name="Wang J."/>
            <person name="Zhu Y."/>
            <person name="Liu G."/>
            <person name="Chen Q."/>
            <person name="Chen Z."/>
            <person name="Lan J."/>
            <person name="Che J."/>
            <person name="Ge C."/>
            <person name="Shi H."/>
            <person name="Pan Z."/>
            <person name="Liu X."/>
        </authorList>
    </citation>
    <scope>NUCLEOTIDE SEQUENCE [LARGE SCALE GENOMIC DNA]</scope>
    <source>
        <strain evidence="1 2">DSM 8552</strain>
    </source>
</reference>
<sequence>MAMGEYQFILFPTGNIPSISEDGIEFVGDNKYNFHHAVEVLQMSPHIKNDPTSKSWKTFDDECYFLYFDGKYKVEIELNSGSISEEADDISIRTKIYRDEGNVIEALRICQVLCDSLNLKCWDIKLRKIIDLDNVSNVAATIDQYSKLRNKS</sequence>
<evidence type="ECO:0000313" key="1">
    <source>
        <dbReference type="EMBL" id="KQL50034.1"/>
    </source>
</evidence>
<accession>A0ABR5NES2</accession>
<dbReference type="EMBL" id="LJJB01000007">
    <property type="protein sequence ID" value="KQL50034.1"/>
    <property type="molecule type" value="Genomic_DNA"/>
</dbReference>
<protein>
    <submittedName>
        <fullName evidence="1">Uncharacterized protein</fullName>
    </submittedName>
</protein>